<dbReference type="PANTHER" id="PTHR46268:SF6">
    <property type="entry name" value="UNIVERSAL STRESS PROTEIN UP12"/>
    <property type="match status" value="1"/>
</dbReference>
<dbReference type="InterPro" id="IPR006016">
    <property type="entry name" value="UspA"/>
</dbReference>
<dbReference type="SUPFAM" id="SSF52402">
    <property type="entry name" value="Adenine nucleotide alpha hydrolases-like"/>
    <property type="match status" value="2"/>
</dbReference>
<feature type="domain" description="UspA" evidence="2">
    <location>
        <begin position="215"/>
        <end position="283"/>
    </location>
</feature>
<protein>
    <submittedName>
        <fullName evidence="3">Universal stress protein</fullName>
    </submittedName>
</protein>
<dbReference type="Gene3D" id="3.40.50.620">
    <property type="entry name" value="HUPs"/>
    <property type="match status" value="2"/>
</dbReference>
<organism evidence="3">
    <name type="scientific">Streptomyces sp. NBC_00093</name>
    <dbReference type="NCBI Taxonomy" id="2975649"/>
    <lineage>
        <taxon>Bacteria</taxon>
        <taxon>Bacillati</taxon>
        <taxon>Actinomycetota</taxon>
        <taxon>Actinomycetes</taxon>
        <taxon>Kitasatosporales</taxon>
        <taxon>Streptomycetaceae</taxon>
        <taxon>Streptomyces</taxon>
    </lineage>
</organism>
<dbReference type="AlphaFoldDB" id="A0AAU2AG81"/>
<dbReference type="Pfam" id="PF00582">
    <property type="entry name" value="Usp"/>
    <property type="match status" value="2"/>
</dbReference>
<name>A0AAU2AG81_9ACTN</name>
<comment type="similarity">
    <text evidence="1">Belongs to the universal stress protein A family.</text>
</comment>
<reference evidence="3" key="1">
    <citation type="submission" date="2022-10" db="EMBL/GenBank/DDBJ databases">
        <title>The complete genomes of actinobacterial strains from the NBC collection.</title>
        <authorList>
            <person name="Joergensen T.S."/>
            <person name="Alvarez Arevalo M."/>
            <person name="Sterndorff E.B."/>
            <person name="Faurdal D."/>
            <person name="Vuksanovic O."/>
            <person name="Mourched A.-S."/>
            <person name="Charusanti P."/>
            <person name="Shaw S."/>
            <person name="Blin K."/>
            <person name="Weber T."/>
        </authorList>
    </citation>
    <scope>NUCLEOTIDE SEQUENCE</scope>
    <source>
        <strain evidence="3">NBC_00093</strain>
    </source>
</reference>
<evidence type="ECO:0000313" key="3">
    <source>
        <dbReference type="EMBL" id="WTT22523.1"/>
    </source>
</evidence>
<dbReference type="InterPro" id="IPR006015">
    <property type="entry name" value="Universal_stress_UspA"/>
</dbReference>
<dbReference type="EMBL" id="CP108222">
    <property type="protein sequence ID" value="WTT22523.1"/>
    <property type="molecule type" value="Genomic_DNA"/>
</dbReference>
<evidence type="ECO:0000259" key="2">
    <source>
        <dbReference type="Pfam" id="PF00582"/>
    </source>
</evidence>
<dbReference type="InterPro" id="IPR014729">
    <property type="entry name" value="Rossmann-like_a/b/a_fold"/>
</dbReference>
<sequence>MSRIVAVGLDGSNESLAAAEWGAREAAMYGIPLRVVHAGEQPPHDYVPFAGHPVPPPGADPSARLLTETKARLTHRHSGVRVSAEQIAGRAVPVLVAVAREAELLVLGSRGLGIVAGVLLGSVASAVVARAERPVVLVRDDEERGQGRRTEVFGGSADTTPYRDVVVGLDLRAPDDRVLEFAFDAASRRATGLRVVHGGEPAADTRQGPADVLRPWRDKYPGVEVTEEAVVGDAGAHLVDASRDASLVVVGRRGREGSIIGPHIGPVARTVLRHAVAPVAVVPHD</sequence>
<accession>A0AAU2AG81</accession>
<dbReference type="PANTHER" id="PTHR46268">
    <property type="entry name" value="STRESS RESPONSE PROTEIN NHAX"/>
    <property type="match status" value="1"/>
</dbReference>
<gene>
    <name evidence="3" type="ORF">OHA22_46795</name>
</gene>
<feature type="domain" description="UspA" evidence="2">
    <location>
        <begin position="1"/>
        <end position="139"/>
    </location>
</feature>
<proteinExistence type="inferred from homology"/>
<evidence type="ECO:0000256" key="1">
    <source>
        <dbReference type="ARBA" id="ARBA00008791"/>
    </source>
</evidence>
<dbReference type="PRINTS" id="PR01438">
    <property type="entry name" value="UNVRSLSTRESS"/>
</dbReference>